<evidence type="ECO:0008006" key="4">
    <source>
        <dbReference type="Google" id="ProtNLM"/>
    </source>
</evidence>
<sequence>MSASLMSARSRRWARLSLVLLWLWTGAVSLWELHGQSADLLHAAGLSQPLSQTLILAGAGLDLLLGAALWRWHAAGLYLAVGGAMLLMTLLGSLLLPELWLHPLGPLSKNLPIAALLLLLFEDAKTNPRP</sequence>
<comment type="caution">
    <text evidence="2">The sequence shown here is derived from an EMBL/GenBank/DDBJ whole genome shotgun (WGS) entry which is preliminary data.</text>
</comment>
<keyword evidence="1" id="KW-0472">Membrane</keyword>
<proteinExistence type="predicted"/>
<name>A0A840LB17_9BURK</name>
<evidence type="ECO:0000313" key="2">
    <source>
        <dbReference type="EMBL" id="MBB4844015.1"/>
    </source>
</evidence>
<keyword evidence="1" id="KW-1133">Transmembrane helix</keyword>
<dbReference type="Pfam" id="PF13781">
    <property type="entry name" value="DoxX_3"/>
    <property type="match status" value="1"/>
</dbReference>
<dbReference type="InterPro" id="IPR025695">
    <property type="entry name" value="DoxX-like"/>
</dbReference>
<keyword evidence="3" id="KW-1185">Reference proteome</keyword>
<dbReference type="EMBL" id="JACHLP010000005">
    <property type="protein sequence ID" value="MBB4844015.1"/>
    <property type="molecule type" value="Genomic_DNA"/>
</dbReference>
<feature type="transmembrane region" description="Helical" evidence="1">
    <location>
        <begin position="53"/>
        <end position="70"/>
    </location>
</feature>
<organism evidence="2 3">
    <name type="scientific">Roseateles oligotrophus</name>
    <dbReference type="NCBI Taxonomy" id="1769250"/>
    <lineage>
        <taxon>Bacteria</taxon>
        <taxon>Pseudomonadati</taxon>
        <taxon>Pseudomonadota</taxon>
        <taxon>Betaproteobacteria</taxon>
        <taxon>Burkholderiales</taxon>
        <taxon>Sphaerotilaceae</taxon>
        <taxon>Roseateles</taxon>
    </lineage>
</organism>
<feature type="transmembrane region" description="Helical" evidence="1">
    <location>
        <begin position="77"/>
        <end position="97"/>
    </location>
</feature>
<evidence type="ECO:0000313" key="3">
    <source>
        <dbReference type="Proteomes" id="UP000562027"/>
    </source>
</evidence>
<dbReference type="RefSeq" id="WP_246448390.1">
    <property type="nucleotide sequence ID" value="NZ_JACHLP010000005.1"/>
</dbReference>
<keyword evidence="1" id="KW-0812">Transmembrane</keyword>
<accession>A0A840LB17</accession>
<evidence type="ECO:0000256" key="1">
    <source>
        <dbReference type="SAM" id="Phobius"/>
    </source>
</evidence>
<reference evidence="2 3" key="1">
    <citation type="submission" date="2020-08" db="EMBL/GenBank/DDBJ databases">
        <title>Functional genomics of gut bacteria from endangered species of beetles.</title>
        <authorList>
            <person name="Carlos-Shanley C."/>
        </authorList>
    </citation>
    <scope>NUCLEOTIDE SEQUENCE [LARGE SCALE GENOMIC DNA]</scope>
    <source>
        <strain evidence="2 3">S00239</strain>
    </source>
</reference>
<dbReference type="AlphaFoldDB" id="A0A840LB17"/>
<protein>
    <recommendedName>
        <fullName evidence="4">DoxX-like protein</fullName>
    </recommendedName>
</protein>
<dbReference type="Proteomes" id="UP000562027">
    <property type="component" value="Unassembled WGS sequence"/>
</dbReference>
<gene>
    <name evidence="2" type="ORF">HNP55_002551</name>
</gene>